<reference evidence="4" key="1">
    <citation type="journal article" date="2021" name="bioRxiv">
        <title>Whole Genome Assembly and Annotation of Northern Wild Rice, Zizania palustris L., Supports a Whole Genome Duplication in the Zizania Genus.</title>
        <authorList>
            <person name="Haas M."/>
            <person name="Kono T."/>
            <person name="Macchietto M."/>
            <person name="Millas R."/>
            <person name="McGilp L."/>
            <person name="Shao M."/>
            <person name="Duquette J."/>
            <person name="Hirsch C.N."/>
            <person name="Kimball J."/>
        </authorList>
    </citation>
    <scope>NUCLEOTIDE SEQUENCE</scope>
    <source>
        <tissue evidence="4">Fresh leaf tissue</tissue>
    </source>
</reference>
<dbReference type="Pfam" id="PF02458">
    <property type="entry name" value="Transferase"/>
    <property type="match status" value="1"/>
</dbReference>
<evidence type="ECO:0000313" key="5">
    <source>
        <dbReference type="Proteomes" id="UP000729402"/>
    </source>
</evidence>
<dbReference type="AlphaFoldDB" id="A0A8J5SPS3"/>
<dbReference type="PANTHER" id="PTHR31642:SF331">
    <property type="entry name" value="TRYPTAMINE BENZOYLTRANSFERASE 2"/>
    <property type="match status" value="1"/>
</dbReference>
<name>A0A8J5SPS3_ZIZPA</name>
<dbReference type="OrthoDB" id="1922624at2759"/>
<dbReference type="EMBL" id="JAAALK010000283">
    <property type="protein sequence ID" value="KAG8073752.1"/>
    <property type="molecule type" value="Genomic_DNA"/>
</dbReference>
<protein>
    <submittedName>
        <fullName evidence="4">Uncharacterized protein</fullName>
    </submittedName>
</protein>
<evidence type="ECO:0000256" key="1">
    <source>
        <dbReference type="ARBA" id="ARBA00009861"/>
    </source>
</evidence>
<keyword evidence="3" id="KW-0012">Acyltransferase</keyword>
<accession>A0A8J5SPS3</accession>
<evidence type="ECO:0000256" key="2">
    <source>
        <dbReference type="ARBA" id="ARBA00022679"/>
    </source>
</evidence>
<comment type="similarity">
    <text evidence="1">Belongs to the plant acyltransferase family.</text>
</comment>
<proteinExistence type="inferred from homology"/>
<keyword evidence="2" id="KW-0808">Transferase</keyword>
<gene>
    <name evidence="4" type="ORF">GUJ93_ZPchr0006g43891</name>
</gene>
<reference evidence="4" key="2">
    <citation type="submission" date="2021-02" db="EMBL/GenBank/DDBJ databases">
        <authorList>
            <person name="Kimball J.A."/>
            <person name="Haas M.W."/>
            <person name="Macchietto M."/>
            <person name="Kono T."/>
            <person name="Duquette J."/>
            <person name="Shao M."/>
        </authorList>
    </citation>
    <scope>NUCLEOTIDE SEQUENCE</scope>
    <source>
        <tissue evidence="4">Fresh leaf tissue</tissue>
    </source>
</reference>
<keyword evidence="5" id="KW-1185">Reference proteome</keyword>
<evidence type="ECO:0000256" key="3">
    <source>
        <dbReference type="ARBA" id="ARBA00023315"/>
    </source>
</evidence>
<dbReference type="PANTHER" id="PTHR31642">
    <property type="entry name" value="TRICHOTHECENE 3-O-ACETYLTRANSFERASE"/>
    <property type="match status" value="1"/>
</dbReference>
<dbReference type="InterPro" id="IPR050317">
    <property type="entry name" value="Plant_Fungal_Acyltransferase"/>
</dbReference>
<evidence type="ECO:0000313" key="4">
    <source>
        <dbReference type="EMBL" id="KAG8073752.1"/>
    </source>
</evidence>
<comment type="caution">
    <text evidence="4">The sequence shown here is derived from an EMBL/GenBank/DDBJ whole genome shotgun (WGS) entry which is preliminary data.</text>
</comment>
<organism evidence="4 5">
    <name type="scientific">Zizania palustris</name>
    <name type="common">Northern wild rice</name>
    <dbReference type="NCBI Taxonomy" id="103762"/>
    <lineage>
        <taxon>Eukaryota</taxon>
        <taxon>Viridiplantae</taxon>
        <taxon>Streptophyta</taxon>
        <taxon>Embryophyta</taxon>
        <taxon>Tracheophyta</taxon>
        <taxon>Spermatophyta</taxon>
        <taxon>Magnoliopsida</taxon>
        <taxon>Liliopsida</taxon>
        <taxon>Poales</taxon>
        <taxon>Poaceae</taxon>
        <taxon>BOP clade</taxon>
        <taxon>Oryzoideae</taxon>
        <taxon>Oryzeae</taxon>
        <taxon>Zizaniinae</taxon>
        <taxon>Zizania</taxon>
    </lineage>
</organism>
<sequence length="123" mass="13316">MTLKWPAYNDTAPHPLVGAEVPITVFDRAAFDLFVPMVFAYRAPAPSNEALKEGLVRAVEAYPHLAGRLAVDRHGRRFIHVNNEGVLVVEATVEADLADVLTNSGAMAANVADLYPPPPEARN</sequence>
<dbReference type="GO" id="GO:0016747">
    <property type="term" value="F:acyltransferase activity, transferring groups other than amino-acyl groups"/>
    <property type="evidence" value="ECO:0007669"/>
    <property type="project" value="TreeGrafter"/>
</dbReference>
<dbReference type="Proteomes" id="UP000729402">
    <property type="component" value="Unassembled WGS sequence"/>
</dbReference>